<dbReference type="InterPro" id="IPR036291">
    <property type="entry name" value="NAD(P)-bd_dom_sf"/>
</dbReference>
<dbReference type="InterPro" id="IPR050700">
    <property type="entry name" value="YIM1/Zinc_Alcohol_DH_Fams"/>
</dbReference>
<dbReference type="CDD" id="cd05289">
    <property type="entry name" value="MDR_like_2"/>
    <property type="match status" value="1"/>
</dbReference>
<dbReference type="Gene3D" id="3.90.180.10">
    <property type="entry name" value="Medium-chain alcohol dehydrogenases, catalytic domain"/>
    <property type="match status" value="1"/>
</dbReference>
<dbReference type="Proteomes" id="UP000325849">
    <property type="component" value="Unassembled WGS sequence"/>
</dbReference>
<evidence type="ECO:0000256" key="1">
    <source>
        <dbReference type="SAM" id="MobiDB-lite"/>
    </source>
</evidence>
<reference evidence="3 4" key="1">
    <citation type="submission" date="2019-07" db="EMBL/GenBank/DDBJ databases">
        <title>New species of Amycolatopsis and Streptomyces.</title>
        <authorList>
            <person name="Duangmal K."/>
            <person name="Teo W.F.A."/>
            <person name="Lipun K."/>
        </authorList>
    </citation>
    <scope>NUCLEOTIDE SEQUENCE [LARGE SCALE GENOMIC DNA]</scope>
    <source>
        <strain evidence="3 4">NBRC 109810</strain>
    </source>
</reference>
<dbReference type="GO" id="GO:0016491">
    <property type="term" value="F:oxidoreductase activity"/>
    <property type="evidence" value="ECO:0007669"/>
    <property type="project" value="InterPro"/>
</dbReference>
<dbReference type="InterPro" id="IPR013154">
    <property type="entry name" value="ADH-like_N"/>
</dbReference>
<evidence type="ECO:0000313" key="3">
    <source>
        <dbReference type="EMBL" id="MPY36218.1"/>
    </source>
</evidence>
<protein>
    <submittedName>
        <fullName evidence="3">NADP-dependent oxidoreductase</fullName>
    </submittedName>
</protein>
<organism evidence="3 4">
    <name type="scientific">Streptomyces adustus</name>
    <dbReference type="NCBI Taxonomy" id="1609272"/>
    <lineage>
        <taxon>Bacteria</taxon>
        <taxon>Bacillati</taxon>
        <taxon>Actinomycetota</taxon>
        <taxon>Actinomycetes</taxon>
        <taxon>Kitasatosporales</taxon>
        <taxon>Streptomycetaceae</taxon>
        <taxon>Streptomyces</taxon>
    </lineage>
</organism>
<feature type="domain" description="Enoyl reductase (ER)" evidence="2">
    <location>
        <begin position="10"/>
        <end position="309"/>
    </location>
</feature>
<dbReference type="Gene3D" id="3.40.50.720">
    <property type="entry name" value="NAD(P)-binding Rossmann-like Domain"/>
    <property type="match status" value="1"/>
</dbReference>
<comment type="caution">
    <text evidence="3">The sequence shown here is derived from an EMBL/GenBank/DDBJ whole genome shotgun (WGS) entry which is preliminary data.</text>
</comment>
<dbReference type="SUPFAM" id="SSF50129">
    <property type="entry name" value="GroES-like"/>
    <property type="match status" value="1"/>
</dbReference>
<gene>
    <name evidence="3" type="ORF">FNH09_34850</name>
</gene>
<evidence type="ECO:0000259" key="2">
    <source>
        <dbReference type="SMART" id="SM00829"/>
    </source>
</evidence>
<proteinExistence type="predicted"/>
<dbReference type="Pfam" id="PF08240">
    <property type="entry name" value="ADH_N"/>
    <property type="match status" value="1"/>
</dbReference>
<dbReference type="Pfam" id="PF13602">
    <property type="entry name" value="ADH_zinc_N_2"/>
    <property type="match status" value="1"/>
</dbReference>
<dbReference type="PANTHER" id="PTHR11695">
    <property type="entry name" value="ALCOHOL DEHYDROGENASE RELATED"/>
    <property type="match status" value="1"/>
</dbReference>
<keyword evidence="4" id="KW-1185">Reference proteome</keyword>
<dbReference type="SUPFAM" id="SSF51735">
    <property type="entry name" value="NAD(P)-binding Rossmann-fold domains"/>
    <property type="match status" value="1"/>
</dbReference>
<evidence type="ECO:0000313" key="4">
    <source>
        <dbReference type="Proteomes" id="UP000325849"/>
    </source>
</evidence>
<dbReference type="OrthoDB" id="3727682at2"/>
<accession>A0A5N8VQ80</accession>
<dbReference type="SMART" id="SM00829">
    <property type="entry name" value="PKS_ER"/>
    <property type="match status" value="1"/>
</dbReference>
<sequence length="321" mass="32942">MRAVRGHRRGGPEQLVHETAPRPEPGPGDVVVAVRAASITTGELAWDATWTDSFDGSGRDRTPIVPAHEVSGVVVEQGAGVTAPAVGAEVYGLIPFLRDGAAAEYVAVPAGVLAAKPDGLDHPRAAAVPLAALTAWQGLVDQAHLEPGQHVLVHGGAGGVGSFAVQIAAALGATVTATASARDTGFVAGLGARHVIDYAAGRFDDQVADVDVVFDTVGGVTQTRSWSVLRPGGVLVSIVAPPDPGAAEDPATRGVFFVVEPDRDGLDSISELITSGRLSPQIDRVVPLAQTRAAYEALEKEHRRGKVVIHVADGQPTAAVP</sequence>
<dbReference type="InterPro" id="IPR011032">
    <property type="entry name" value="GroES-like_sf"/>
</dbReference>
<dbReference type="EMBL" id="VJZD01000205">
    <property type="protein sequence ID" value="MPY36218.1"/>
    <property type="molecule type" value="Genomic_DNA"/>
</dbReference>
<dbReference type="InterPro" id="IPR020843">
    <property type="entry name" value="ER"/>
</dbReference>
<name>A0A5N8VQ80_9ACTN</name>
<dbReference type="AlphaFoldDB" id="A0A5N8VQ80"/>
<dbReference type="PANTHER" id="PTHR11695:SF294">
    <property type="entry name" value="RETICULON-4-INTERACTING PROTEIN 1, MITOCHONDRIAL"/>
    <property type="match status" value="1"/>
</dbReference>
<feature type="region of interest" description="Disordered" evidence="1">
    <location>
        <begin position="1"/>
        <end position="28"/>
    </location>
</feature>